<dbReference type="AlphaFoldDB" id="A0A183GNM6"/>
<gene>
    <name evidence="2" type="ORF">HPBE_LOCUS24295</name>
</gene>
<evidence type="ECO:0000313" key="3">
    <source>
        <dbReference type="Proteomes" id="UP000050761"/>
    </source>
</evidence>
<feature type="compositionally biased region" description="Polar residues" evidence="1">
    <location>
        <begin position="137"/>
        <end position="154"/>
    </location>
</feature>
<reference evidence="4" key="2">
    <citation type="submission" date="2019-09" db="UniProtKB">
        <authorList>
            <consortium name="WormBaseParasite"/>
        </authorList>
    </citation>
    <scope>IDENTIFICATION</scope>
</reference>
<dbReference type="WBParaSite" id="HPBE_0002429601-mRNA-1">
    <property type="protein sequence ID" value="HPBE_0002429601-mRNA-1"/>
    <property type="gene ID" value="HPBE_0002429601"/>
</dbReference>
<keyword evidence="3" id="KW-1185">Reference proteome</keyword>
<dbReference type="OrthoDB" id="7762859at2759"/>
<evidence type="ECO:0000313" key="4">
    <source>
        <dbReference type="WBParaSite" id="HPBE_0002429601-mRNA-1"/>
    </source>
</evidence>
<accession>A0A3P8DKB8</accession>
<evidence type="ECO:0000256" key="1">
    <source>
        <dbReference type="SAM" id="MobiDB-lite"/>
    </source>
</evidence>
<dbReference type="EMBL" id="UZAH01036135">
    <property type="protein sequence ID" value="VDP44131.1"/>
    <property type="molecule type" value="Genomic_DNA"/>
</dbReference>
<name>A0A183GNM6_HELPZ</name>
<protein>
    <submittedName>
        <fullName evidence="2 4">Uncharacterized protein</fullName>
    </submittedName>
</protein>
<organism evidence="3 4">
    <name type="scientific">Heligmosomoides polygyrus</name>
    <name type="common">Parasitic roundworm</name>
    <dbReference type="NCBI Taxonomy" id="6339"/>
    <lineage>
        <taxon>Eukaryota</taxon>
        <taxon>Metazoa</taxon>
        <taxon>Ecdysozoa</taxon>
        <taxon>Nematoda</taxon>
        <taxon>Chromadorea</taxon>
        <taxon>Rhabditida</taxon>
        <taxon>Rhabditina</taxon>
        <taxon>Rhabditomorpha</taxon>
        <taxon>Strongyloidea</taxon>
        <taxon>Heligmosomidae</taxon>
        <taxon>Heligmosomoides</taxon>
    </lineage>
</organism>
<evidence type="ECO:0000313" key="2">
    <source>
        <dbReference type="EMBL" id="VDP44131.1"/>
    </source>
</evidence>
<feature type="region of interest" description="Disordered" evidence="1">
    <location>
        <begin position="137"/>
        <end position="160"/>
    </location>
</feature>
<dbReference type="Proteomes" id="UP000050761">
    <property type="component" value="Unassembled WGS sequence"/>
</dbReference>
<sequence>MADGQALKTKISSACKLPRSNDAQIEELRNPFEFPSEKTQREEYMRRKTADLNYLSRGISQGKQLLDKYVKEAIERIDRRAGQKEQEKFMMDLKRHLEDDANSLDILTVQWLNKIEFRLEELAHQATLTADAASSISQQATRSDNSGADNQTGHLLTPGDRSERIRRPLLEVPIFSGDFREFTTFWSAFQSLIHDDVDL</sequence>
<proteinExistence type="predicted"/>
<accession>A0A183GNM6</accession>
<reference evidence="2 3" key="1">
    <citation type="submission" date="2018-11" db="EMBL/GenBank/DDBJ databases">
        <authorList>
            <consortium name="Pathogen Informatics"/>
        </authorList>
    </citation>
    <scope>NUCLEOTIDE SEQUENCE [LARGE SCALE GENOMIC DNA]</scope>
</reference>